<dbReference type="RefSeq" id="WP_371729493.1">
    <property type="nucleotide sequence ID" value="NZ_JBGOOT010000001.1"/>
</dbReference>
<accession>A0ABV4M158</accession>
<evidence type="ECO:0000313" key="7">
    <source>
        <dbReference type="Proteomes" id="UP001569153"/>
    </source>
</evidence>
<dbReference type="InterPro" id="IPR036390">
    <property type="entry name" value="WH_DNA-bd_sf"/>
</dbReference>
<dbReference type="Gene3D" id="1.10.10.10">
    <property type="entry name" value="Winged helix-like DNA-binding domain superfamily/Winged helix DNA-binding domain"/>
    <property type="match status" value="1"/>
</dbReference>
<name>A0ABV4M158_9VIBR</name>
<protein>
    <submittedName>
        <fullName evidence="6">LysR family transcriptional regulator</fullName>
    </submittedName>
</protein>
<dbReference type="Gene3D" id="3.40.190.10">
    <property type="entry name" value="Periplasmic binding protein-like II"/>
    <property type="match status" value="2"/>
</dbReference>
<dbReference type="InterPro" id="IPR000847">
    <property type="entry name" value="LysR_HTH_N"/>
</dbReference>
<comment type="similarity">
    <text evidence="1">Belongs to the LysR transcriptional regulatory family.</text>
</comment>
<evidence type="ECO:0000256" key="4">
    <source>
        <dbReference type="ARBA" id="ARBA00023163"/>
    </source>
</evidence>
<dbReference type="InterPro" id="IPR036388">
    <property type="entry name" value="WH-like_DNA-bd_sf"/>
</dbReference>
<proteinExistence type="inferred from homology"/>
<evidence type="ECO:0000256" key="1">
    <source>
        <dbReference type="ARBA" id="ARBA00009437"/>
    </source>
</evidence>
<dbReference type="PROSITE" id="PS50931">
    <property type="entry name" value="HTH_LYSR"/>
    <property type="match status" value="1"/>
</dbReference>
<dbReference type="InterPro" id="IPR050389">
    <property type="entry name" value="LysR-type_TF"/>
</dbReference>
<dbReference type="PANTHER" id="PTHR30118">
    <property type="entry name" value="HTH-TYPE TRANSCRIPTIONAL REGULATOR LEUO-RELATED"/>
    <property type="match status" value="1"/>
</dbReference>
<dbReference type="Pfam" id="PF03466">
    <property type="entry name" value="LysR_substrate"/>
    <property type="match status" value="1"/>
</dbReference>
<evidence type="ECO:0000256" key="3">
    <source>
        <dbReference type="ARBA" id="ARBA00023125"/>
    </source>
</evidence>
<dbReference type="SUPFAM" id="SSF46785">
    <property type="entry name" value="Winged helix' DNA-binding domain"/>
    <property type="match status" value="1"/>
</dbReference>
<dbReference type="Proteomes" id="UP001569153">
    <property type="component" value="Unassembled WGS sequence"/>
</dbReference>
<evidence type="ECO:0000256" key="2">
    <source>
        <dbReference type="ARBA" id="ARBA00023015"/>
    </source>
</evidence>
<comment type="caution">
    <text evidence="6">The sequence shown here is derived from an EMBL/GenBank/DDBJ whole genome shotgun (WGS) entry which is preliminary data.</text>
</comment>
<dbReference type="Pfam" id="PF00126">
    <property type="entry name" value="HTH_1"/>
    <property type="match status" value="1"/>
</dbReference>
<evidence type="ECO:0000259" key="5">
    <source>
        <dbReference type="PROSITE" id="PS50931"/>
    </source>
</evidence>
<keyword evidence="7" id="KW-1185">Reference proteome</keyword>
<sequence length="312" mass="35265">MNEIGFDVVDLNWKNVDLNLLVAFSQLYQSRSVSAAAEKSYVSQSAMSHSLSRLRLLFSDPLFERKGHSMAPTDRAHEIAPIIETILTQVQTDLLLTNHFSPSEYSGVCRIGLTDYAELIFAPAIYDAIRQSAPDAQVSFINVSRHNYIEAFDKDRLDLMVGSITRLDDQFEAQKLYTEKHVCLYDPAQYHFGSELTLQEFIDAEHALISPDGILETQSDQRLKALGVSRFIPVASRSFLTVRRLIQNRKLIATVPRLMAQADMLNDNLTTALPPISIDDFDISMIWNKARASDEKQIWLQSLVSGVFDSFE</sequence>
<feature type="domain" description="HTH lysR-type" evidence="5">
    <location>
        <begin position="16"/>
        <end position="73"/>
    </location>
</feature>
<keyword evidence="3" id="KW-0238">DNA-binding</keyword>
<dbReference type="SUPFAM" id="SSF53850">
    <property type="entry name" value="Periplasmic binding protein-like II"/>
    <property type="match status" value="1"/>
</dbReference>
<evidence type="ECO:0000313" key="6">
    <source>
        <dbReference type="EMBL" id="MEZ8193464.1"/>
    </source>
</evidence>
<dbReference type="PANTHER" id="PTHR30118:SF15">
    <property type="entry name" value="TRANSCRIPTIONAL REGULATORY PROTEIN"/>
    <property type="match status" value="1"/>
</dbReference>
<organism evidence="6 7">
    <name type="scientific">Vibrio cortegadensis</name>
    <dbReference type="NCBI Taxonomy" id="1328770"/>
    <lineage>
        <taxon>Bacteria</taxon>
        <taxon>Pseudomonadati</taxon>
        <taxon>Pseudomonadota</taxon>
        <taxon>Gammaproteobacteria</taxon>
        <taxon>Vibrionales</taxon>
        <taxon>Vibrionaceae</taxon>
        <taxon>Vibrio</taxon>
    </lineage>
</organism>
<keyword evidence="2" id="KW-0805">Transcription regulation</keyword>
<dbReference type="InterPro" id="IPR005119">
    <property type="entry name" value="LysR_subst-bd"/>
</dbReference>
<keyword evidence="4" id="KW-0804">Transcription</keyword>
<dbReference type="EMBL" id="JBGOOT010000001">
    <property type="protein sequence ID" value="MEZ8193464.1"/>
    <property type="molecule type" value="Genomic_DNA"/>
</dbReference>
<gene>
    <name evidence="6" type="ORF">ACED38_01070</name>
</gene>
<reference evidence="6 7" key="1">
    <citation type="submission" date="2024-06" db="EMBL/GenBank/DDBJ databases">
        <authorList>
            <person name="Steensen K."/>
            <person name="Seneca J."/>
            <person name="Bartlau N."/>
            <person name="Yu A.X."/>
            <person name="Polz M.F."/>
        </authorList>
    </citation>
    <scope>NUCLEOTIDE SEQUENCE [LARGE SCALE GENOMIC DNA]</scope>
    <source>
        <strain evidence="6 7">FF146</strain>
    </source>
</reference>